<feature type="domain" description="VIT" evidence="12">
    <location>
        <begin position="21"/>
        <end position="150"/>
    </location>
</feature>
<evidence type="ECO:0000256" key="5">
    <source>
        <dbReference type="ARBA" id="ARBA00022729"/>
    </source>
</evidence>
<dbReference type="GO" id="GO:0005576">
    <property type="term" value="C:extracellular region"/>
    <property type="evidence" value="ECO:0007669"/>
    <property type="project" value="UniProtKB-SubCell"/>
</dbReference>
<dbReference type="GO" id="GO:0004867">
    <property type="term" value="F:serine-type endopeptidase inhibitor activity"/>
    <property type="evidence" value="ECO:0007669"/>
    <property type="project" value="UniProtKB-KW"/>
</dbReference>
<gene>
    <name evidence="13" type="primary">itih3a.1</name>
</gene>
<dbReference type="InterPro" id="IPR010600">
    <property type="entry name" value="ITI_HC_C"/>
</dbReference>
<evidence type="ECO:0000259" key="11">
    <source>
        <dbReference type="PROSITE" id="PS50234"/>
    </source>
</evidence>
<evidence type="ECO:0000259" key="12">
    <source>
        <dbReference type="PROSITE" id="PS51468"/>
    </source>
</evidence>
<dbReference type="InterPro" id="IPR013694">
    <property type="entry name" value="VIT"/>
</dbReference>
<organism evidence="13 14">
    <name type="scientific">Electrophorus electricus</name>
    <name type="common">Electric eel</name>
    <name type="synonym">Gymnotus electricus</name>
    <dbReference type="NCBI Taxonomy" id="8005"/>
    <lineage>
        <taxon>Eukaryota</taxon>
        <taxon>Metazoa</taxon>
        <taxon>Chordata</taxon>
        <taxon>Craniata</taxon>
        <taxon>Vertebrata</taxon>
        <taxon>Euteleostomi</taxon>
        <taxon>Actinopterygii</taxon>
        <taxon>Neopterygii</taxon>
        <taxon>Teleostei</taxon>
        <taxon>Ostariophysi</taxon>
        <taxon>Gymnotiformes</taxon>
        <taxon>Gymnotoidei</taxon>
        <taxon>Gymnotidae</taxon>
        <taxon>Electrophorus</taxon>
    </lineage>
</organism>
<keyword evidence="6" id="KW-0722">Serine protease inhibitor</keyword>
<reference evidence="13" key="5">
    <citation type="submission" date="2025-09" db="UniProtKB">
        <authorList>
            <consortium name="Ensembl"/>
        </authorList>
    </citation>
    <scope>IDENTIFICATION</scope>
</reference>
<comment type="subcellular location">
    <subcellularLocation>
        <location evidence="1">Secreted</location>
    </subcellularLocation>
</comment>
<dbReference type="SMART" id="SM00327">
    <property type="entry name" value="VWA"/>
    <property type="match status" value="1"/>
</dbReference>
<keyword evidence="3" id="KW-0964">Secreted</keyword>
<dbReference type="PROSITE" id="PS51468">
    <property type="entry name" value="VIT"/>
    <property type="match status" value="1"/>
</dbReference>
<keyword evidence="14" id="KW-1185">Reference proteome</keyword>
<dbReference type="InterPro" id="IPR036465">
    <property type="entry name" value="vWFA_dom_sf"/>
</dbReference>
<feature type="domain" description="VWFA" evidence="11">
    <location>
        <begin position="276"/>
        <end position="459"/>
    </location>
</feature>
<dbReference type="Pfam" id="PF06668">
    <property type="entry name" value="ITI_HC_C"/>
    <property type="match status" value="1"/>
</dbReference>
<evidence type="ECO:0000256" key="8">
    <source>
        <dbReference type="ARBA" id="ARBA00023180"/>
    </source>
</evidence>
<evidence type="ECO:0000256" key="1">
    <source>
        <dbReference type="ARBA" id="ARBA00004613"/>
    </source>
</evidence>
<comment type="function">
    <text evidence="9">May act as a carrier of hyaluronan in serum or as a binding protein between hyaluronan and other matrix protein, including those on cell surfaces in tissues to regulate the localization, synthesis and degradation of hyaluronan which are essential to cells undergoing biological processes.</text>
</comment>
<evidence type="ECO:0000256" key="4">
    <source>
        <dbReference type="ARBA" id="ARBA00022690"/>
    </source>
</evidence>
<dbReference type="Ensembl" id="ENSEEET00000008088.2">
    <property type="protein sequence ID" value="ENSEEEP00000007982.2"/>
    <property type="gene ID" value="ENSEEEG00000004156.2"/>
</dbReference>
<keyword evidence="8" id="KW-0325">Glycoprotein</keyword>
<dbReference type="AlphaFoldDB" id="A0A4W4E808"/>
<name>A0A4W4E808_ELEEL</name>
<reference evidence="14" key="2">
    <citation type="journal article" date="2017" name="Sci. Adv.">
        <title>A tail of two voltages: Proteomic comparison of the three electric organs of the electric eel.</title>
        <authorList>
            <person name="Traeger L.L."/>
            <person name="Sabat G."/>
            <person name="Barrett-Wilt G.A."/>
            <person name="Wells G.B."/>
            <person name="Sussman M.R."/>
        </authorList>
    </citation>
    <scope>NUCLEOTIDE SEQUENCE [LARGE SCALE GENOMIC DNA]</scope>
</reference>
<dbReference type="PROSITE" id="PS50234">
    <property type="entry name" value="VWFA"/>
    <property type="match status" value="1"/>
</dbReference>
<dbReference type="Proteomes" id="UP000314983">
    <property type="component" value="Chromosome 20"/>
</dbReference>
<evidence type="ECO:0000256" key="6">
    <source>
        <dbReference type="ARBA" id="ARBA00022900"/>
    </source>
</evidence>
<dbReference type="FunFam" id="3.40.50.410:FF:000013">
    <property type="entry name" value="inter-alpha-trypsin inhibitor heavy chain H2"/>
    <property type="match status" value="1"/>
</dbReference>
<dbReference type="SMART" id="SM00609">
    <property type="entry name" value="VIT"/>
    <property type="match status" value="1"/>
</dbReference>
<proteinExistence type="inferred from homology"/>
<reference evidence="13" key="3">
    <citation type="submission" date="2020-05" db="EMBL/GenBank/DDBJ databases">
        <title>Electrophorus electricus (electric eel) genome, fEleEle1, primary haplotype.</title>
        <authorList>
            <person name="Myers G."/>
            <person name="Meyer A."/>
            <person name="Fedrigo O."/>
            <person name="Formenti G."/>
            <person name="Rhie A."/>
            <person name="Tracey A."/>
            <person name="Sims Y."/>
            <person name="Jarvis E.D."/>
        </authorList>
    </citation>
    <scope>NUCLEOTIDE SEQUENCE [LARGE SCALE GENOMIC DNA]</scope>
</reference>
<evidence type="ECO:0000256" key="9">
    <source>
        <dbReference type="ARBA" id="ARBA00037051"/>
    </source>
</evidence>
<keyword evidence="4" id="KW-0646">Protease inhibitor</keyword>
<dbReference type="PANTHER" id="PTHR10338">
    <property type="entry name" value="INTER-ALPHA-TRYPSIN INHIBITOR HEAVY CHAIN FAMILY MEMBER"/>
    <property type="match status" value="1"/>
</dbReference>
<dbReference type="InterPro" id="IPR050934">
    <property type="entry name" value="ITIH"/>
</dbReference>
<dbReference type="Gene3D" id="3.40.50.410">
    <property type="entry name" value="von Willebrand factor, type A domain"/>
    <property type="match status" value="1"/>
</dbReference>
<dbReference type="Pfam" id="PF00092">
    <property type="entry name" value="VWA"/>
    <property type="match status" value="1"/>
</dbReference>
<accession>A0A4W4E808</accession>
<reference evidence="14" key="1">
    <citation type="journal article" date="2014" name="Science">
        <title>Nonhuman genetics. Genomic basis for the convergent evolution of electric organs.</title>
        <authorList>
            <person name="Gallant J.R."/>
            <person name="Traeger L.L."/>
            <person name="Volkening J.D."/>
            <person name="Moffett H."/>
            <person name="Chen P.H."/>
            <person name="Novina C.D."/>
            <person name="Phillips G.N.Jr."/>
            <person name="Anand R."/>
            <person name="Wells G.B."/>
            <person name="Pinch M."/>
            <person name="Guth R."/>
            <person name="Unguez G.A."/>
            <person name="Albert J.S."/>
            <person name="Zakon H.H."/>
            <person name="Samanta M.P."/>
            <person name="Sussman M.R."/>
        </authorList>
    </citation>
    <scope>NUCLEOTIDE SEQUENCE [LARGE SCALE GENOMIC DNA]</scope>
</reference>
<dbReference type="InterPro" id="IPR002035">
    <property type="entry name" value="VWF_A"/>
</dbReference>
<protein>
    <recommendedName>
        <fullName evidence="10">Inter-alpha-trypsin inhibitor heavy chain H3</fullName>
    </recommendedName>
</protein>
<dbReference type="Pfam" id="PF08487">
    <property type="entry name" value="VIT"/>
    <property type="match status" value="1"/>
</dbReference>
<keyword evidence="7" id="KW-0654">Proteoglycan</keyword>
<evidence type="ECO:0000256" key="3">
    <source>
        <dbReference type="ARBA" id="ARBA00022525"/>
    </source>
</evidence>
<evidence type="ECO:0000313" key="14">
    <source>
        <dbReference type="Proteomes" id="UP000314983"/>
    </source>
</evidence>
<dbReference type="GO" id="GO:0030212">
    <property type="term" value="P:hyaluronan metabolic process"/>
    <property type="evidence" value="ECO:0007669"/>
    <property type="project" value="InterPro"/>
</dbReference>
<dbReference type="PANTHER" id="PTHR10338:SF115">
    <property type="entry name" value="INTER-ALPHA-TRYPSIN INHIBITOR HEAVY CHAIN H3"/>
    <property type="match status" value="1"/>
</dbReference>
<reference evidence="13" key="4">
    <citation type="submission" date="2025-08" db="UniProtKB">
        <authorList>
            <consortium name="Ensembl"/>
        </authorList>
    </citation>
    <scope>IDENTIFICATION</scope>
</reference>
<sequence length="677" mass="76155">MQIYKYINARDSISFQCTDILHVLNAASNFKRWFKISLIFSIDCNVASRFAHTVMTSTALNKANVSQEVFFEVELPKTAFITNFSMSIEGKTYVGEVKEKEKAKKQYEKAVSSGQTAGLVKASGRKMEKFSVSVNIAAHSGVTFTLTYEELLQRRFGNYEIMIRVKPKQLVQEFQIVADIHEPQGIAFLDAYGTFITNELLPLVEKTVTDKKAHVSFSPTIDQQRKCPDCDGTLIDGDFFIKYDVKRTQGIGDVQIVNGYFVHFFAPSDLPQVPKNVIFCIDVSGSMYGKKIMQTKEALLSILKDLPENDYFGIVIFSNDINVWRPYLSQATPENIQLAQKFIMSLQAGGGTNLHDGVIKSIEMLYKEMKTNSLADNSVPMIILLTDGVPNTWPRDLPQIQESIRDAIGGNITLFCLGFGYDVDYPFLDVLAKQNNGLARRIYEDSDAVLQLQGFYDEVASPLLSEVHFNYPDNTVSALTGSYFKQLFNGSEIVVAGRLNDIAMNDFPIEVSALGCEKATSRSIRCANYKGSSSFSSMDLQVTKDRSLTVSLRNSVKFVIILHKVWKKHPYHQDYLGFYTLDSHFFSQSVHGLIGQFYNGVEFEVSEVFPGQDEGKPDALMFVKGHRVVVTRGWQKDFRQDVKNGENVPCWFIHHNGTGLIDGVHTDYIVSGLFKTI</sequence>
<dbReference type="SUPFAM" id="SSF53300">
    <property type="entry name" value="vWA-like"/>
    <property type="match status" value="1"/>
</dbReference>
<dbReference type="GeneTree" id="ENSGT00940000154554"/>
<evidence type="ECO:0000313" key="13">
    <source>
        <dbReference type="Ensembl" id="ENSEEEP00000007982.2"/>
    </source>
</evidence>
<evidence type="ECO:0000256" key="7">
    <source>
        <dbReference type="ARBA" id="ARBA00022974"/>
    </source>
</evidence>
<evidence type="ECO:0000256" key="2">
    <source>
        <dbReference type="ARBA" id="ARBA00010158"/>
    </source>
</evidence>
<comment type="similarity">
    <text evidence="2">Belongs to the ITIH family.</text>
</comment>
<keyword evidence="5" id="KW-0732">Signal</keyword>
<evidence type="ECO:0000256" key="10">
    <source>
        <dbReference type="ARBA" id="ARBA00039924"/>
    </source>
</evidence>